<dbReference type="PROSITE" id="PS50835">
    <property type="entry name" value="IG_LIKE"/>
    <property type="match status" value="1"/>
</dbReference>
<evidence type="ECO:0000256" key="6">
    <source>
        <dbReference type="SAM" id="SignalP"/>
    </source>
</evidence>
<protein>
    <recommendedName>
        <fullName evidence="7">Ig-like domain-containing protein</fullName>
    </recommendedName>
</protein>
<dbReference type="SUPFAM" id="SSF48726">
    <property type="entry name" value="Immunoglobulin"/>
    <property type="match status" value="1"/>
</dbReference>
<dbReference type="AlphaFoldDB" id="A0A5N5PDU7"/>
<keyword evidence="2 6" id="KW-0732">Signal</keyword>
<dbReference type="InterPro" id="IPR015631">
    <property type="entry name" value="CD2/SLAM_rcpt"/>
</dbReference>
<dbReference type="GO" id="GO:0016020">
    <property type="term" value="C:membrane"/>
    <property type="evidence" value="ECO:0007669"/>
    <property type="project" value="UniProtKB-SubCell"/>
</dbReference>
<evidence type="ECO:0000256" key="5">
    <source>
        <dbReference type="SAM" id="Phobius"/>
    </source>
</evidence>
<feature type="domain" description="Ig-like" evidence="7">
    <location>
        <begin position="109"/>
        <end position="185"/>
    </location>
</feature>
<organism evidence="8 9">
    <name type="scientific">Pangasianodon hypophthalmus</name>
    <name type="common">Striped catfish</name>
    <name type="synonym">Helicophagus hypophthalmus</name>
    <dbReference type="NCBI Taxonomy" id="310915"/>
    <lineage>
        <taxon>Eukaryota</taxon>
        <taxon>Metazoa</taxon>
        <taxon>Chordata</taxon>
        <taxon>Craniata</taxon>
        <taxon>Vertebrata</taxon>
        <taxon>Euteleostomi</taxon>
        <taxon>Actinopterygii</taxon>
        <taxon>Neopterygii</taxon>
        <taxon>Teleostei</taxon>
        <taxon>Ostariophysi</taxon>
        <taxon>Siluriformes</taxon>
        <taxon>Pangasiidae</taxon>
        <taxon>Pangasianodon</taxon>
    </lineage>
</organism>
<dbReference type="PANTHER" id="PTHR12080">
    <property type="entry name" value="SIGNALING LYMPHOCYTIC ACTIVATION MOLECULE"/>
    <property type="match status" value="1"/>
</dbReference>
<evidence type="ECO:0000313" key="8">
    <source>
        <dbReference type="EMBL" id="KAB5577061.1"/>
    </source>
</evidence>
<evidence type="ECO:0000313" key="9">
    <source>
        <dbReference type="Proteomes" id="UP000327468"/>
    </source>
</evidence>
<evidence type="ECO:0000256" key="4">
    <source>
        <dbReference type="ARBA" id="ARBA00023180"/>
    </source>
</evidence>
<dbReference type="InterPro" id="IPR007110">
    <property type="entry name" value="Ig-like_dom"/>
</dbReference>
<sequence length="258" mass="29071">MARKSYIQGILMSFILFDVGYVYSENIATGTNYTFRPTIQGKIENFDWRHNGYLVVEWDPDNGAHWYRYGERAHINSDTGDLTLQVKKEDSGVFKGQFQVKGVLQYFERTITVIDAVSEPKVTCEQNDTDITLLCSVDPPVPVEFTWTGPDGFSHVGKSVHITRKESDSIYYCTAKNEVSQKTIEFKLKECPEGNSCTEGNGLPVALSTTVFFIIVLICALALLYCNCCNVNNDEDLISTVEFDSASEGFQTSRSLYY</sequence>
<feature type="signal peptide" evidence="6">
    <location>
        <begin position="1"/>
        <end position="24"/>
    </location>
</feature>
<keyword evidence="4" id="KW-0325">Glycoprotein</keyword>
<dbReference type="Gene3D" id="2.60.40.10">
    <property type="entry name" value="Immunoglobulins"/>
    <property type="match status" value="2"/>
</dbReference>
<evidence type="ECO:0000256" key="3">
    <source>
        <dbReference type="ARBA" id="ARBA00023136"/>
    </source>
</evidence>
<evidence type="ECO:0000256" key="2">
    <source>
        <dbReference type="ARBA" id="ARBA00022729"/>
    </source>
</evidence>
<comment type="subcellular location">
    <subcellularLocation>
        <location evidence="1">Membrane</location>
    </subcellularLocation>
</comment>
<name>A0A5N5PDU7_PANHP</name>
<evidence type="ECO:0000259" key="7">
    <source>
        <dbReference type="PROSITE" id="PS50835"/>
    </source>
</evidence>
<feature type="chain" id="PRO_5024288394" description="Ig-like domain-containing protein" evidence="6">
    <location>
        <begin position="25"/>
        <end position="258"/>
    </location>
</feature>
<dbReference type="EMBL" id="VFJC01000006">
    <property type="protein sequence ID" value="KAB5577061.1"/>
    <property type="molecule type" value="Genomic_DNA"/>
</dbReference>
<dbReference type="InterPro" id="IPR013783">
    <property type="entry name" value="Ig-like_fold"/>
</dbReference>
<dbReference type="PANTHER" id="PTHR12080:SF134">
    <property type="entry name" value="CD48 ANTIGEN"/>
    <property type="match status" value="1"/>
</dbReference>
<keyword evidence="5" id="KW-0812">Transmembrane</keyword>
<accession>A0A5N5PDU7</accession>
<keyword evidence="9" id="KW-1185">Reference proteome</keyword>
<comment type="caution">
    <text evidence="8">The sequence shown here is derived from an EMBL/GenBank/DDBJ whole genome shotgun (WGS) entry which is preliminary data.</text>
</comment>
<feature type="transmembrane region" description="Helical" evidence="5">
    <location>
        <begin position="205"/>
        <end position="225"/>
    </location>
</feature>
<dbReference type="InterPro" id="IPR036179">
    <property type="entry name" value="Ig-like_dom_sf"/>
</dbReference>
<proteinExistence type="predicted"/>
<keyword evidence="3 5" id="KW-0472">Membrane</keyword>
<dbReference type="Proteomes" id="UP000327468">
    <property type="component" value="Chromosome 5"/>
</dbReference>
<keyword evidence="5" id="KW-1133">Transmembrane helix</keyword>
<reference evidence="8 9" key="1">
    <citation type="submission" date="2019-06" db="EMBL/GenBank/DDBJ databases">
        <title>A chromosome-scale genome assembly of the striped catfish, Pangasianodon hypophthalmus.</title>
        <authorList>
            <person name="Wen M."/>
            <person name="Zahm M."/>
            <person name="Roques C."/>
            <person name="Cabau C."/>
            <person name="Klopp C."/>
            <person name="Donnadieu C."/>
            <person name="Jouanno E."/>
            <person name="Avarre J.-C."/>
            <person name="Campet M."/>
            <person name="Ha T.T.T."/>
            <person name="Dugue R."/>
            <person name="Lampietro C."/>
            <person name="Louis A."/>
            <person name="Herpin A."/>
            <person name="Echchiki A."/>
            <person name="Berthelot C."/>
            <person name="Parey E."/>
            <person name="Roest-Crollius H."/>
            <person name="Braasch I."/>
            <person name="Postlethwait J."/>
            <person name="Bobe J."/>
            <person name="Montfort J."/>
            <person name="Bouchez O."/>
            <person name="Begum T."/>
            <person name="Schartl M."/>
            <person name="Guiguen Y."/>
        </authorList>
    </citation>
    <scope>NUCLEOTIDE SEQUENCE [LARGE SCALE GENOMIC DNA]</scope>
    <source>
        <strain evidence="8 9">Indonesia</strain>
        <tissue evidence="8">Blood</tissue>
    </source>
</reference>
<evidence type="ECO:0000256" key="1">
    <source>
        <dbReference type="ARBA" id="ARBA00004370"/>
    </source>
</evidence>
<gene>
    <name evidence="8" type="ORF">PHYPO_G00205650</name>
</gene>